<dbReference type="OrthoDB" id="1404180at2"/>
<dbReference type="Proteomes" id="UP000297225">
    <property type="component" value="Unassembled WGS sequence"/>
</dbReference>
<evidence type="ECO:0000313" key="2">
    <source>
        <dbReference type="Proteomes" id="UP000297225"/>
    </source>
</evidence>
<protein>
    <recommendedName>
        <fullName evidence="3">6-bladed beta-propeller</fullName>
    </recommendedName>
</protein>
<sequence length="410" mass="47140">MVAMTTSCGKKEAPDDFEDSLPAKYDLWLAIGEGTSSTPKQDPHVVKKMPTLLEGEYDIRKKGAETAKSEITPFVIYHKGYYYSLNRHNVFGKYKISHRNVESIKQFQLNELSDRRFAHAWLDDKTLIMVGAPEDKLSVNWVKVDAEKMEVIAKGTLKFPQELGEKDMYSSCGLMALRRTDNVLLYNYRLEDRNKDKSEKKPDSHGYFFTATIDLATMAVKHVEKETRAHRPGFVSFGSLRQDHGFFDAKGDYYMLCNTTNKGATSSSHQHGHILRIKAGEYKADPNFKIDIMEHSKIITMHHMKGSKLIVYLENPEYTKAPKGWKEPIRFFWAVVDLETKEQYRIEGIPFSQGGNYTQLIVVEKDYALLGISDKEQTKFYKFEYDSKKVTEAAKLKPGYFADRIIVLDE</sequence>
<name>A0A4Y8WQG5_9PORP</name>
<proteinExistence type="predicted"/>
<accession>A0A4Y8WQG5</accession>
<gene>
    <name evidence="1" type="ORF">E4P47_02695</name>
</gene>
<dbReference type="AlphaFoldDB" id="A0A4Y8WQG5"/>
<comment type="caution">
    <text evidence="1">The sequence shown here is derived from an EMBL/GenBank/DDBJ whole genome shotgun (WGS) entry which is preliminary data.</text>
</comment>
<dbReference type="EMBL" id="SPNC01000025">
    <property type="protein sequence ID" value="TFH96261.1"/>
    <property type="molecule type" value="Genomic_DNA"/>
</dbReference>
<evidence type="ECO:0008006" key="3">
    <source>
        <dbReference type="Google" id="ProtNLM"/>
    </source>
</evidence>
<evidence type="ECO:0000313" key="1">
    <source>
        <dbReference type="EMBL" id="TFH96261.1"/>
    </source>
</evidence>
<keyword evidence="2" id="KW-1185">Reference proteome</keyword>
<dbReference type="STRING" id="1122973.GCA_000379925_00159"/>
<organism evidence="1 2">
    <name type="scientific">Porphyromonas levii</name>
    <dbReference type="NCBI Taxonomy" id="28114"/>
    <lineage>
        <taxon>Bacteria</taxon>
        <taxon>Pseudomonadati</taxon>
        <taxon>Bacteroidota</taxon>
        <taxon>Bacteroidia</taxon>
        <taxon>Bacteroidales</taxon>
        <taxon>Porphyromonadaceae</taxon>
        <taxon>Porphyromonas</taxon>
    </lineage>
</organism>
<reference evidence="1 2" key="1">
    <citation type="submission" date="2019-03" db="EMBL/GenBank/DDBJ databases">
        <title>Porphyromonas levii Isolated from the Uterus of Dairy Cows.</title>
        <authorList>
            <person name="Francis A.M."/>
        </authorList>
    </citation>
    <scope>NUCLEOTIDE SEQUENCE [LARGE SCALE GENOMIC DNA]</scope>
    <source>
        <strain evidence="1 2">AF5678</strain>
    </source>
</reference>